<proteinExistence type="predicted"/>
<protein>
    <submittedName>
        <fullName evidence="1">Uncharacterized protein</fullName>
    </submittedName>
</protein>
<evidence type="ECO:0000313" key="1">
    <source>
        <dbReference type="EMBL" id="EIG30402.1"/>
    </source>
</evidence>
<comment type="caution">
    <text evidence="1">The sequence shown here is derived from an EMBL/GenBank/DDBJ whole genome shotgun (WGS) entry which is preliminary data.</text>
</comment>
<accession>I2NX41</accession>
<organism evidence="1 2">
    <name type="scientific">Neisseria sicca VK64</name>
    <dbReference type="NCBI Taxonomy" id="1095748"/>
    <lineage>
        <taxon>Bacteria</taxon>
        <taxon>Pseudomonadati</taxon>
        <taxon>Pseudomonadota</taxon>
        <taxon>Betaproteobacteria</taxon>
        <taxon>Neisseriales</taxon>
        <taxon>Neisseriaceae</taxon>
        <taxon>Neisseria</taxon>
    </lineage>
</organism>
<name>I2NX41_NEISI</name>
<sequence>MRNAVASRLQAAIYQYNSEISYNKGRLKTLSIGLQTTFFSHQHKPDTLE</sequence>
<dbReference type="EMBL" id="AJMT01000007">
    <property type="protein sequence ID" value="EIG30402.1"/>
    <property type="molecule type" value="Genomic_DNA"/>
</dbReference>
<dbReference type="PATRIC" id="fig|1095748.3.peg.97"/>
<gene>
    <name evidence="1" type="ORF">HMPREF1051_1262</name>
</gene>
<dbReference type="AlphaFoldDB" id="I2NX41"/>
<reference evidence="1 2" key="1">
    <citation type="submission" date="2012-04" db="EMBL/GenBank/DDBJ databases">
        <authorList>
            <person name="Harkins D.M."/>
            <person name="Madupu R."/>
            <person name="Durkin A.S."/>
            <person name="Torralba M."/>
            <person name="Methe B."/>
            <person name="Sutton G.G."/>
            <person name="Nelson K.E."/>
        </authorList>
    </citation>
    <scope>NUCLEOTIDE SEQUENCE [LARGE SCALE GENOMIC DNA]</scope>
    <source>
        <strain evidence="1 2">VK64</strain>
    </source>
</reference>
<dbReference type="Proteomes" id="UP000004473">
    <property type="component" value="Unassembled WGS sequence"/>
</dbReference>
<evidence type="ECO:0000313" key="2">
    <source>
        <dbReference type="Proteomes" id="UP000004473"/>
    </source>
</evidence>
<dbReference type="RefSeq" id="WP_003762792.1">
    <property type="nucleotide sequence ID" value="NZ_AJMT01000007.1"/>
</dbReference>